<dbReference type="InterPro" id="IPR006059">
    <property type="entry name" value="SBP"/>
</dbReference>
<comment type="caution">
    <text evidence="2">The sequence shown here is derived from an EMBL/GenBank/DDBJ whole genome shotgun (WGS) entry which is preliminary data.</text>
</comment>
<keyword evidence="3" id="KW-1185">Reference proteome</keyword>
<dbReference type="CDD" id="cd13585">
    <property type="entry name" value="PBP2_TMBP_like"/>
    <property type="match status" value="1"/>
</dbReference>
<dbReference type="Proteomes" id="UP001500213">
    <property type="component" value="Unassembled WGS sequence"/>
</dbReference>
<evidence type="ECO:0000256" key="1">
    <source>
        <dbReference type="SAM" id="SignalP"/>
    </source>
</evidence>
<dbReference type="SUPFAM" id="SSF53850">
    <property type="entry name" value="Periplasmic binding protein-like II"/>
    <property type="match status" value="1"/>
</dbReference>
<dbReference type="PANTHER" id="PTHR43649:SF14">
    <property type="entry name" value="BLR3389 PROTEIN"/>
    <property type="match status" value="1"/>
</dbReference>
<gene>
    <name evidence="2" type="ORF">GCM10022288_18730</name>
</gene>
<sequence length="450" mass="47730">MNTRTVLRAITLGAIAAVVGGTLVACSGGGDDTGSTSSSGSSASKLDAALKKGGEISYWTWTPQAKDQVAAFEKAYPNVKVNLVNTQGAGTSNTKVQNAISAGKGVPDVTQVEYQSLPLFQLQGDLVDLTKYGFGDLKSKYTDATWAAVSQNGGIWGLPQDSAPMALFYNKTVFDQYGISVPKTWDEYIADAKKLHQADPSKWFIDDAGDAGVATSLMWQAGGHPFKVDGTKVTIDLQDEGSKKYAQLYNTLIADGSLGTIAGWSDEWYKDLGNGTIATLLAGGWMPGVLAASAPEGKGHWAVAALPTWDGTPANAENGGSTEVIPKLSKNQDLAAAFLRWLNSDPESIKVFIKDGGFPSTVADLNDPSFIDQTNDYFGGQKIYQTIVPGAKNDVAGWSYLPWQAHANDIFADSVGKAIANKTDINKALQTWQDANVSYGKQQGFTVKAG</sequence>
<dbReference type="InterPro" id="IPR050490">
    <property type="entry name" value="Bact_solute-bd_prot1"/>
</dbReference>
<feature type="signal peptide" evidence="1">
    <location>
        <begin position="1"/>
        <end position="24"/>
    </location>
</feature>
<protein>
    <submittedName>
        <fullName evidence="2">Sugar ABC transporter substrate-binding protein</fullName>
    </submittedName>
</protein>
<keyword evidence="1" id="KW-0732">Signal</keyword>
<evidence type="ECO:0000313" key="2">
    <source>
        <dbReference type="EMBL" id="GAA4190054.1"/>
    </source>
</evidence>
<proteinExistence type="predicted"/>
<accession>A0ABP8ATA9</accession>
<dbReference type="EMBL" id="BAABBX010000015">
    <property type="protein sequence ID" value="GAA4190054.1"/>
    <property type="molecule type" value="Genomic_DNA"/>
</dbReference>
<dbReference type="Pfam" id="PF01547">
    <property type="entry name" value="SBP_bac_1"/>
    <property type="match status" value="1"/>
</dbReference>
<dbReference type="PROSITE" id="PS51257">
    <property type="entry name" value="PROKAR_LIPOPROTEIN"/>
    <property type="match status" value="1"/>
</dbReference>
<feature type="chain" id="PRO_5045274612" evidence="1">
    <location>
        <begin position="25"/>
        <end position="450"/>
    </location>
</feature>
<dbReference type="PANTHER" id="PTHR43649">
    <property type="entry name" value="ARABINOSE-BINDING PROTEIN-RELATED"/>
    <property type="match status" value="1"/>
</dbReference>
<dbReference type="Gene3D" id="3.40.190.10">
    <property type="entry name" value="Periplasmic binding protein-like II"/>
    <property type="match status" value="1"/>
</dbReference>
<name>A0ABP8ATA9_9MICO</name>
<organism evidence="2 3">
    <name type="scientific">Gryllotalpicola kribbensis</name>
    <dbReference type="NCBI Taxonomy" id="993084"/>
    <lineage>
        <taxon>Bacteria</taxon>
        <taxon>Bacillati</taxon>
        <taxon>Actinomycetota</taxon>
        <taxon>Actinomycetes</taxon>
        <taxon>Micrococcales</taxon>
        <taxon>Microbacteriaceae</taxon>
        <taxon>Gryllotalpicola</taxon>
    </lineage>
</organism>
<reference evidence="3" key="1">
    <citation type="journal article" date="2019" name="Int. J. Syst. Evol. Microbiol.">
        <title>The Global Catalogue of Microorganisms (GCM) 10K type strain sequencing project: providing services to taxonomists for standard genome sequencing and annotation.</title>
        <authorList>
            <consortium name="The Broad Institute Genomics Platform"/>
            <consortium name="The Broad Institute Genome Sequencing Center for Infectious Disease"/>
            <person name="Wu L."/>
            <person name="Ma J."/>
        </authorList>
    </citation>
    <scope>NUCLEOTIDE SEQUENCE [LARGE SCALE GENOMIC DNA]</scope>
    <source>
        <strain evidence="3">JCM 17593</strain>
    </source>
</reference>
<dbReference type="RefSeq" id="WP_344776201.1">
    <property type="nucleotide sequence ID" value="NZ_BAABBX010000015.1"/>
</dbReference>
<evidence type="ECO:0000313" key="3">
    <source>
        <dbReference type="Proteomes" id="UP001500213"/>
    </source>
</evidence>